<organism evidence="2 3">
    <name type="scientific">Ornithinibacillus salinisoli</name>
    <dbReference type="NCBI Taxonomy" id="1848459"/>
    <lineage>
        <taxon>Bacteria</taxon>
        <taxon>Bacillati</taxon>
        <taxon>Bacillota</taxon>
        <taxon>Bacilli</taxon>
        <taxon>Bacillales</taxon>
        <taxon>Bacillaceae</taxon>
        <taxon>Ornithinibacillus</taxon>
    </lineage>
</organism>
<name>A0ABW4VT45_9BACI</name>
<evidence type="ECO:0000256" key="1">
    <source>
        <dbReference type="SAM" id="SignalP"/>
    </source>
</evidence>
<proteinExistence type="predicted"/>
<accession>A0ABW4VT45</accession>
<reference evidence="3" key="1">
    <citation type="journal article" date="2019" name="Int. J. Syst. Evol. Microbiol.">
        <title>The Global Catalogue of Microorganisms (GCM) 10K type strain sequencing project: providing services to taxonomists for standard genome sequencing and annotation.</title>
        <authorList>
            <consortium name="The Broad Institute Genomics Platform"/>
            <consortium name="The Broad Institute Genome Sequencing Center for Infectious Disease"/>
            <person name="Wu L."/>
            <person name="Ma J."/>
        </authorList>
    </citation>
    <scope>NUCLEOTIDE SEQUENCE [LARGE SCALE GENOMIC DNA]</scope>
    <source>
        <strain evidence="3">R28</strain>
    </source>
</reference>
<evidence type="ECO:0000313" key="3">
    <source>
        <dbReference type="Proteomes" id="UP001597383"/>
    </source>
</evidence>
<gene>
    <name evidence="2" type="ORF">ACFSJF_00805</name>
</gene>
<dbReference type="PROSITE" id="PS51257">
    <property type="entry name" value="PROKAR_LIPOPROTEIN"/>
    <property type="match status" value="1"/>
</dbReference>
<protein>
    <recommendedName>
        <fullName evidence="4">DUF3221 domain-containing protein</fullName>
    </recommendedName>
</protein>
<dbReference type="RefSeq" id="WP_377554513.1">
    <property type="nucleotide sequence ID" value="NZ_JBHUMI010000003.1"/>
</dbReference>
<feature type="signal peptide" evidence="1">
    <location>
        <begin position="1"/>
        <end position="21"/>
    </location>
</feature>
<evidence type="ECO:0000313" key="2">
    <source>
        <dbReference type="EMBL" id="MFD2042849.1"/>
    </source>
</evidence>
<dbReference type="Proteomes" id="UP001597383">
    <property type="component" value="Unassembled WGS sequence"/>
</dbReference>
<comment type="caution">
    <text evidence="2">The sequence shown here is derived from an EMBL/GenBank/DDBJ whole genome shotgun (WGS) entry which is preliminary data.</text>
</comment>
<dbReference type="EMBL" id="JBHUHQ010000002">
    <property type="protein sequence ID" value="MFD2042849.1"/>
    <property type="molecule type" value="Genomic_DNA"/>
</dbReference>
<keyword evidence="1" id="KW-0732">Signal</keyword>
<keyword evidence="3" id="KW-1185">Reference proteome</keyword>
<feature type="chain" id="PRO_5047344662" description="DUF3221 domain-containing protein" evidence="1">
    <location>
        <begin position="22"/>
        <end position="166"/>
    </location>
</feature>
<evidence type="ECO:0008006" key="4">
    <source>
        <dbReference type="Google" id="ProtNLM"/>
    </source>
</evidence>
<sequence>MKKLVLSFIILFFLISCSEMEVDKEVKHEELSLEEKIQELMVQNDNHYVTIIDYDIKGDYIFVVFQSLNVRMLSAAILKHTQSGLEWVLGENIQSQTTILADKGSPVVTIIRPEKSMKEIKVFDEPAKQVTYFDEAIEGVSLEVSYWIAFSDKVPNHEGDIEIIKE</sequence>